<dbReference type="SMART" id="SM00995">
    <property type="entry name" value="AD"/>
    <property type="match status" value="1"/>
</dbReference>
<dbReference type="Pfam" id="PF09793">
    <property type="entry name" value="AD"/>
    <property type="match status" value="1"/>
</dbReference>
<gene>
    <name evidence="2" type="ORF">AW171_hschr31577</name>
</gene>
<dbReference type="OrthoDB" id="1057137at2759"/>
<dbReference type="PIRSF" id="PIRSF007783">
    <property type="entry name" value="UCP007783_YHR121w"/>
    <property type="match status" value="1"/>
</dbReference>
<evidence type="ECO:0000313" key="3">
    <source>
        <dbReference type="Proteomes" id="UP000243052"/>
    </source>
</evidence>
<dbReference type="InterPro" id="IPR039683">
    <property type="entry name" value="Lsm12-like"/>
</dbReference>
<dbReference type="InterPro" id="IPR016521">
    <property type="entry name" value="RNA-processing_Lsm12"/>
</dbReference>
<dbReference type="RefSeq" id="XP_017986723.1">
    <property type="nucleotide sequence ID" value="XM_018131389.1"/>
</dbReference>
<dbReference type="AlphaFoldDB" id="A0A120K1U1"/>
<dbReference type="InterPro" id="IPR019181">
    <property type="entry name" value="LSM12_ABD"/>
</dbReference>
<feature type="domain" description="AD" evidence="1">
    <location>
        <begin position="81"/>
        <end position="178"/>
    </location>
</feature>
<sequence>MSFSLEQVVGFKIKVTNVLDNVTHGKIYAYDSVNNTLTLVSNKRNQNPTFDIIKTSFIKQIEVCGDRPASLGFKRDAIKPTHVNIKRVTDTLKDKIAEARKKEELIGKGTTPEGQLVFDSVHKTVSDTRWQGKSIIVLDELEITPPYTLADIKSINNKEAHSKGLVSMIVDNTWKKIEAQKKGG</sequence>
<dbReference type="GeneID" id="28722941"/>
<dbReference type="PANTHER" id="PTHR13542">
    <property type="entry name" value="LSM12 HOMOLOG"/>
    <property type="match status" value="1"/>
</dbReference>
<dbReference type="STRING" id="45286.A0A120K1U1"/>
<dbReference type="InterPro" id="IPR048478">
    <property type="entry name" value="LSM12_LSM"/>
</dbReference>
<accession>A0A120K1U1</accession>
<keyword evidence="3" id="KW-1185">Reference proteome</keyword>
<dbReference type="InterPro" id="IPR047574">
    <property type="entry name" value="AD"/>
</dbReference>
<name>A0A120K1U1_9SACH</name>
<dbReference type="Pfam" id="PF21166">
    <property type="entry name" value="LSM12_LSM"/>
    <property type="match status" value="1"/>
</dbReference>
<evidence type="ECO:0000259" key="1">
    <source>
        <dbReference type="PROSITE" id="PS52001"/>
    </source>
</evidence>
<proteinExistence type="predicted"/>
<reference evidence="2 3" key="1">
    <citation type="submission" date="2016-01" db="EMBL/GenBank/DDBJ databases">
        <title>Genome sequence of the yeast Holleya sinecauda.</title>
        <authorList>
            <person name="Dietrich F.S."/>
        </authorList>
    </citation>
    <scope>NUCLEOTIDE SEQUENCE [LARGE SCALE GENOMIC DNA]</scope>
    <source>
        <strain evidence="2 3">ATCC 58844</strain>
    </source>
</reference>
<protein>
    <submittedName>
        <fullName evidence="2">HCL424Wp</fullName>
    </submittedName>
</protein>
<dbReference type="Proteomes" id="UP000243052">
    <property type="component" value="Chromosome iii"/>
</dbReference>
<evidence type="ECO:0000313" key="2">
    <source>
        <dbReference type="EMBL" id="AMD19727.1"/>
    </source>
</evidence>
<organism evidence="2 3">
    <name type="scientific">Eremothecium sinecaudum</name>
    <dbReference type="NCBI Taxonomy" id="45286"/>
    <lineage>
        <taxon>Eukaryota</taxon>
        <taxon>Fungi</taxon>
        <taxon>Dikarya</taxon>
        <taxon>Ascomycota</taxon>
        <taxon>Saccharomycotina</taxon>
        <taxon>Saccharomycetes</taxon>
        <taxon>Saccharomycetales</taxon>
        <taxon>Saccharomycetaceae</taxon>
        <taxon>Eremothecium</taxon>
    </lineage>
</organism>
<dbReference type="PROSITE" id="PS52001">
    <property type="entry name" value="AD"/>
    <property type="match status" value="1"/>
</dbReference>
<dbReference type="EMBL" id="CP014243">
    <property type="protein sequence ID" value="AMD19727.1"/>
    <property type="molecule type" value="Genomic_DNA"/>
</dbReference>
<dbReference type="Gene3D" id="2.30.30.100">
    <property type="match status" value="1"/>
</dbReference>